<dbReference type="SUPFAM" id="SSF81660">
    <property type="entry name" value="Metal cation-transporting ATPase, ATP-binding domain N"/>
    <property type="match status" value="1"/>
</dbReference>
<feature type="transmembrane region" description="Helical" evidence="11">
    <location>
        <begin position="80"/>
        <end position="96"/>
    </location>
</feature>
<feature type="transmembrane region" description="Helical" evidence="11">
    <location>
        <begin position="760"/>
        <end position="782"/>
    </location>
</feature>
<dbReference type="GO" id="GO:0030007">
    <property type="term" value="P:intracellular potassium ion homeostasis"/>
    <property type="evidence" value="ECO:0007669"/>
    <property type="project" value="TreeGrafter"/>
</dbReference>
<keyword evidence="5" id="KW-0547">Nucleotide-binding</keyword>
<dbReference type="GO" id="GO:0006883">
    <property type="term" value="P:intracellular sodium ion homeostasis"/>
    <property type="evidence" value="ECO:0007669"/>
    <property type="project" value="TreeGrafter"/>
</dbReference>
<evidence type="ECO:0000256" key="7">
    <source>
        <dbReference type="ARBA" id="ARBA00022842"/>
    </source>
</evidence>
<keyword evidence="9 11" id="KW-1133">Transmembrane helix</keyword>
<dbReference type="EMBL" id="MHQY01000013">
    <property type="protein sequence ID" value="OHA14143.1"/>
    <property type="molecule type" value="Genomic_DNA"/>
</dbReference>
<dbReference type="GO" id="GO:0036376">
    <property type="term" value="P:sodium ion export across plasma membrane"/>
    <property type="evidence" value="ECO:0007669"/>
    <property type="project" value="TreeGrafter"/>
</dbReference>
<dbReference type="InterPro" id="IPR018303">
    <property type="entry name" value="ATPase_P-typ_P_site"/>
</dbReference>
<feature type="transmembrane region" description="Helical" evidence="11">
    <location>
        <begin position="56"/>
        <end position="74"/>
    </location>
</feature>
<comment type="similarity">
    <text evidence="2">Belongs to the cation transport ATPase (P-type) (TC 3.A.3) family. Type IIA subfamily.</text>
</comment>
<organism evidence="13 14">
    <name type="scientific">Candidatus Sungbacteria bacterium RIFCSPLOWO2_12_FULL_41_11</name>
    <dbReference type="NCBI Taxonomy" id="1802286"/>
    <lineage>
        <taxon>Bacteria</taxon>
        <taxon>Candidatus Sungiibacteriota</taxon>
    </lineage>
</organism>
<dbReference type="PANTHER" id="PTHR43294">
    <property type="entry name" value="SODIUM/POTASSIUM-TRANSPORTING ATPASE SUBUNIT ALPHA"/>
    <property type="match status" value="1"/>
</dbReference>
<dbReference type="InterPro" id="IPR023298">
    <property type="entry name" value="ATPase_P-typ_TM_dom_sf"/>
</dbReference>
<dbReference type="InterPro" id="IPR001757">
    <property type="entry name" value="P_typ_ATPase"/>
</dbReference>
<evidence type="ECO:0000256" key="11">
    <source>
        <dbReference type="SAM" id="Phobius"/>
    </source>
</evidence>
<keyword evidence="6" id="KW-0067">ATP-binding</keyword>
<dbReference type="PRINTS" id="PR00120">
    <property type="entry name" value="HATPASE"/>
</dbReference>
<dbReference type="GO" id="GO:0005524">
    <property type="term" value="F:ATP binding"/>
    <property type="evidence" value="ECO:0007669"/>
    <property type="project" value="UniProtKB-KW"/>
</dbReference>
<sequence>MENWHAESADSVLKKLHTSPSGLSIEEAKKRLEKYGPNEFKTGAGRSFLSIFLGQFKNAFILILVGAGVISFFLGDNTDAIIIGAAVLVNIFLGFWQEAKAEKSFVSLKRALEESAYVIRDGKELLLKREEVVPGDIVVFRAGEKIPADARIIASKNFLADEAILTGEWLAVKKNTNMIPIGTNLLSRSNMAFAGTIITEGAGRGVVVATGSNTEIGKIAELVSEVEETKTPLEKELKTLTSYITLAIVFVMSSLFLLGVFWRHINALEMFLSSAALAVAAVPEGLAISVTIVMAIGMQKLFKKQALVRHLFAAQTLGSVSLIATDKTGTLTEANMQVSQLLTGTGELLHDGKKYLKPFPEEKENSHVTLLRVALMLSEAEIENPDAELEELKLHGNPTEKALVKAAFETGLRKENILKEFPRIDFVPFDSGRKYSYALHRDLNQNRNVVFMLGAPEIILSRSSSIQLDGSYGVLTENKRGEILRHFEGLTQKGLRVIAAGFRLSQKDSLDDSEHLLEDFVFVGLIALRDPLRSDAKEAVRIAHEAGIGTVLITGDHRFTAEAIAEEVGIITESHRTHIIDGKEFDKMSDADFQKRVSKIDVFARVTPEQKLRIVEGWQKHGDVLAMTGDGVNDAPALRRADIGVALGSGTDLAKEASDIVLINNSFSGIVTAIKEGRIIFENIRKIVVFLLSDAFAETILVSFSIIMGYPLPLLPAQILWINLVEDTLPNTALAFEEGNGEVMKEKPEFFRKLFDRRSFLLTLFFGLITISVIISFFLLFLSQGRDISYIRTMLFLFVGGDSLFYILSIRNFHKPFWKVSLKENPYMIPSIVIGFLMLLSAVYVPFLQSLLKTVPLNFSDWAIIVSYGLGSLLVAEVLKFFLFHRR</sequence>
<dbReference type="GO" id="GO:0005886">
    <property type="term" value="C:plasma membrane"/>
    <property type="evidence" value="ECO:0007669"/>
    <property type="project" value="TreeGrafter"/>
</dbReference>
<keyword evidence="10 11" id="KW-0472">Membrane</keyword>
<dbReference type="GO" id="GO:0005391">
    <property type="term" value="F:P-type sodium:potassium-exchanging transporter activity"/>
    <property type="evidence" value="ECO:0007669"/>
    <property type="project" value="TreeGrafter"/>
</dbReference>
<comment type="caution">
    <text evidence="13">The sequence shown here is derived from an EMBL/GenBank/DDBJ whole genome shotgun (WGS) entry which is preliminary data.</text>
</comment>
<reference evidence="13 14" key="1">
    <citation type="journal article" date="2016" name="Nat. Commun.">
        <title>Thousands of microbial genomes shed light on interconnected biogeochemical processes in an aquifer system.</title>
        <authorList>
            <person name="Anantharaman K."/>
            <person name="Brown C.T."/>
            <person name="Hug L.A."/>
            <person name="Sharon I."/>
            <person name="Castelle C.J."/>
            <person name="Probst A.J."/>
            <person name="Thomas B.C."/>
            <person name="Singh A."/>
            <person name="Wilkins M.J."/>
            <person name="Karaoz U."/>
            <person name="Brodie E.L."/>
            <person name="Williams K.H."/>
            <person name="Hubbard S.S."/>
            <person name="Banfield J.F."/>
        </authorList>
    </citation>
    <scope>NUCLEOTIDE SEQUENCE [LARGE SCALE GENOMIC DNA]</scope>
</reference>
<keyword evidence="8" id="KW-1278">Translocase</keyword>
<keyword evidence="4 11" id="KW-0812">Transmembrane</keyword>
<dbReference type="Pfam" id="PF00689">
    <property type="entry name" value="Cation_ATPase_C"/>
    <property type="match status" value="1"/>
</dbReference>
<dbReference type="InterPro" id="IPR006068">
    <property type="entry name" value="ATPase_P-typ_cation-transptr_C"/>
</dbReference>
<dbReference type="SUPFAM" id="SSF81653">
    <property type="entry name" value="Calcium ATPase, transduction domain A"/>
    <property type="match status" value="1"/>
</dbReference>
<evidence type="ECO:0000256" key="2">
    <source>
        <dbReference type="ARBA" id="ARBA00005675"/>
    </source>
</evidence>
<dbReference type="Gene3D" id="1.20.1110.10">
    <property type="entry name" value="Calcium-transporting ATPase, transmembrane domain"/>
    <property type="match status" value="1"/>
</dbReference>
<dbReference type="GO" id="GO:1902600">
    <property type="term" value="P:proton transmembrane transport"/>
    <property type="evidence" value="ECO:0007669"/>
    <property type="project" value="TreeGrafter"/>
</dbReference>
<dbReference type="Pfam" id="PF00690">
    <property type="entry name" value="Cation_ATPase_N"/>
    <property type="match status" value="1"/>
</dbReference>
<feature type="transmembrane region" description="Helical" evidence="11">
    <location>
        <begin position="274"/>
        <end position="296"/>
    </location>
</feature>
<dbReference type="GO" id="GO:0012505">
    <property type="term" value="C:endomembrane system"/>
    <property type="evidence" value="ECO:0007669"/>
    <property type="project" value="UniProtKB-SubCell"/>
</dbReference>
<dbReference type="SMART" id="SM00831">
    <property type="entry name" value="Cation_ATPase_N"/>
    <property type="match status" value="1"/>
</dbReference>
<dbReference type="Gene3D" id="2.70.150.10">
    <property type="entry name" value="Calcium-transporting ATPase, cytoplasmic transduction domain A"/>
    <property type="match status" value="1"/>
</dbReference>
<keyword evidence="3" id="KW-0597">Phosphoprotein</keyword>
<dbReference type="InterPro" id="IPR044492">
    <property type="entry name" value="P_typ_ATPase_HD_dom"/>
</dbReference>
<dbReference type="Pfam" id="PF08282">
    <property type="entry name" value="Hydrolase_3"/>
    <property type="match status" value="1"/>
</dbReference>
<keyword evidence="7" id="KW-0460">Magnesium</keyword>
<feature type="domain" description="Cation-transporting P-type ATPase N-terminal" evidence="12">
    <location>
        <begin position="3"/>
        <end position="76"/>
    </location>
</feature>
<dbReference type="SFLD" id="SFLDS00003">
    <property type="entry name" value="Haloacid_Dehalogenase"/>
    <property type="match status" value="1"/>
</dbReference>
<evidence type="ECO:0000256" key="1">
    <source>
        <dbReference type="ARBA" id="ARBA00004127"/>
    </source>
</evidence>
<dbReference type="InterPro" id="IPR050510">
    <property type="entry name" value="Cation_transp_ATPase_P-type"/>
</dbReference>
<evidence type="ECO:0000256" key="3">
    <source>
        <dbReference type="ARBA" id="ARBA00022553"/>
    </source>
</evidence>
<dbReference type="Proteomes" id="UP000177171">
    <property type="component" value="Unassembled WGS sequence"/>
</dbReference>
<dbReference type="InterPro" id="IPR023214">
    <property type="entry name" value="HAD_sf"/>
</dbReference>
<dbReference type="SUPFAM" id="SSF56784">
    <property type="entry name" value="HAD-like"/>
    <property type="match status" value="1"/>
</dbReference>
<dbReference type="FunFam" id="2.70.150.10:FF:000160">
    <property type="entry name" value="Sarcoplasmic/endoplasmic reticulum calcium ATPase 1"/>
    <property type="match status" value="1"/>
</dbReference>
<dbReference type="InterPro" id="IPR036412">
    <property type="entry name" value="HAD-like_sf"/>
</dbReference>
<dbReference type="InterPro" id="IPR004014">
    <property type="entry name" value="ATPase_P-typ_cation-transptr_N"/>
</dbReference>
<dbReference type="InterPro" id="IPR059000">
    <property type="entry name" value="ATPase_P-type_domA"/>
</dbReference>
<dbReference type="Pfam" id="PF00122">
    <property type="entry name" value="E1-E2_ATPase"/>
    <property type="match status" value="1"/>
</dbReference>
<evidence type="ECO:0000259" key="12">
    <source>
        <dbReference type="SMART" id="SM00831"/>
    </source>
</evidence>
<dbReference type="SFLD" id="SFLDG00002">
    <property type="entry name" value="C1.7:_P-type_atpase_like"/>
    <property type="match status" value="1"/>
</dbReference>
<feature type="transmembrane region" description="Helical" evidence="11">
    <location>
        <begin position="827"/>
        <end position="847"/>
    </location>
</feature>
<feature type="transmembrane region" description="Helical" evidence="11">
    <location>
        <begin position="788"/>
        <end position="807"/>
    </location>
</feature>
<evidence type="ECO:0000256" key="10">
    <source>
        <dbReference type="ARBA" id="ARBA00023136"/>
    </source>
</evidence>
<evidence type="ECO:0000256" key="9">
    <source>
        <dbReference type="ARBA" id="ARBA00022989"/>
    </source>
</evidence>
<dbReference type="SFLD" id="SFLDF00027">
    <property type="entry name" value="p-type_atpase"/>
    <property type="match status" value="1"/>
</dbReference>
<accession>A0A1G2LRH5</accession>
<dbReference type="PRINTS" id="PR00119">
    <property type="entry name" value="CATATPASE"/>
</dbReference>
<protein>
    <recommendedName>
        <fullName evidence="12">Cation-transporting P-type ATPase N-terminal domain-containing protein</fullName>
    </recommendedName>
</protein>
<dbReference type="PROSITE" id="PS00154">
    <property type="entry name" value="ATPASE_E1_E2"/>
    <property type="match status" value="1"/>
</dbReference>
<evidence type="ECO:0000256" key="5">
    <source>
        <dbReference type="ARBA" id="ARBA00022741"/>
    </source>
</evidence>
<dbReference type="InterPro" id="IPR008250">
    <property type="entry name" value="ATPase_P-typ_transduc_dom_A_sf"/>
</dbReference>
<dbReference type="SUPFAM" id="SSF81665">
    <property type="entry name" value="Calcium ATPase, transmembrane domain M"/>
    <property type="match status" value="1"/>
</dbReference>
<dbReference type="PANTHER" id="PTHR43294:SF20">
    <property type="entry name" value="P-TYPE ATPASE"/>
    <property type="match status" value="1"/>
</dbReference>
<feature type="transmembrane region" description="Helical" evidence="11">
    <location>
        <begin position="240"/>
        <end position="262"/>
    </location>
</feature>
<dbReference type="InterPro" id="IPR023299">
    <property type="entry name" value="ATPase_P-typ_cyto_dom_N"/>
</dbReference>
<dbReference type="GO" id="GO:0016887">
    <property type="term" value="F:ATP hydrolysis activity"/>
    <property type="evidence" value="ECO:0007669"/>
    <property type="project" value="InterPro"/>
</dbReference>
<comment type="subcellular location">
    <subcellularLocation>
        <location evidence="1">Endomembrane system</location>
        <topology evidence="1">Multi-pass membrane protein</topology>
    </subcellularLocation>
</comment>
<evidence type="ECO:0000313" key="13">
    <source>
        <dbReference type="EMBL" id="OHA14143.1"/>
    </source>
</evidence>
<dbReference type="NCBIfam" id="TIGR01494">
    <property type="entry name" value="ATPase_P-type"/>
    <property type="match status" value="2"/>
</dbReference>
<dbReference type="Gene3D" id="3.40.1110.10">
    <property type="entry name" value="Calcium-transporting ATPase, cytoplasmic domain N"/>
    <property type="match status" value="1"/>
</dbReference>
<feature type="transmembrane region" description="Helical" evidence="11">
    <location>
        <begin position="862"/>
        <end position="883"/>
    </location>
</feature>
<dbReference type="GO" id="GO:1990573">
    <property type="term" value="P:potassium ion import across plasma membrane"/>
    <property type="evidence" value="ECO:0007669"/>
    <property type="project" value="TreeGrafter"/>
</dbReference>
<name>A0A1G2LRH5_9BACT</name>
<evidence type="ECO:0000256" key="6">
    <source>
        <dbReference type="ARBA" id="ARBA00022840"/>
    </source>
</evidence>
<dbReference type="AlphaFoldDB" id="A0A1G2LRH5"/>
<evidence type="ECO:0000256" key="8">
    <source>
        <dbReference type="ARBA" id="ARBA00022967"/>
    </source>
</evidence>
<dbReference type="Gene3D" id="3.40.50.1000">
    <property type="entry name" value="HAD superfamily/HAD-like"/>
    <property type="match status" value="1"/>
</dbReference>
<dbReference type="Pfam" id="PF13246">
    <property type="entry name" value="Cation_ATPase"/>
    <property type="match status" value="1"/>
</dbReference>
<gene>
    <name evidence="13" type="ORF">A3G49_02790</name>
</gene>
<proteinExistence type="inferred from homology"/>
<evidence type="ECO:0000256" key="4">
    <source>
        <dbReference type="ARBA" id="ARBA00022692"/>
    </source>
</evidence>
<evidence type="ECO:0000313" key="14">
    <source>
        <dbReference type="Proteomes" id="UP000177171"/>
    </source>
</evidence>